<dbReference type="AlphaFoldDB" id="A0AA38F978"/>
<gene>
    <name evidence="1" type="ORF">KI387_041021</name>
</gene>
<proteinExistence type="predicted"/>
<dbReference type="Proteomes" id="UP000824469">
    <property type="component" value="Unassembled WGS sequence"/>
</dbReference>
<accession>A0AA38F978</accession>
<keyword evidence="2" id="KW-1185">Reference proteome</keyword>
<organism evidence="1 2">
    <name type="scientific">Taxus chinensis</name>
    <name type="common">Chinese yew</name>
    <name type="synonym">Taxus wallichiana var. chinensis</name>
    <dbReference type="NCBI Taxonomy" id="29808"/>
    <lineage>
        <taxon>Eukaryota</taxon>
        <taxon>Viridiplantae</taxon>
        <taxon>Streptophyta</taxon>
        <taxon>Embryophyta</taxon>
        <taxon>Tracheophyta</taxon>
        <taxon>Spermatophyta</taxon>
        <taxon>Pinopsida</taxon>
        <taxon>Pinidae</taxon>
        <taxon>Conifers II</taxon>
        <taxon>Cupressales</taxon>
        <taxon>Taxaceae</taxon>
        <taxon>Taxus</taxon>
    </lineage>
</organism>
<name>A0AA38F978_TAXCH</name>
<reference evidence="1 2" key="1">
    <citation type="journal article" date="2021" name="Nat. Plants">
        <title>The Taxus genome provides insights into paclitaxel biosynthesis.</title>
        <authorList>
            <person name="Xiong X."/>
            <person name="Gou J."/>
            <person name="Liao Q."/>
            <person name="Li Y."/>
            <person name="Zhou Q."/>
            <person name="Bi G."/>
            <person name="Li C."/>
            <person name="Du R."/>
            <person name="Wang X."/>
            <person name="Sun T."/>
            <person name="Guo L."/>
            <person name="Liang H."/>
            <person name="Lu P."/>
            <person name="Wu Y."/>
            <person name="Zhang Z."/>
            <person name="Ro D.K."/>
            <person name="Shang Y."/>
            <person name="Huang S."/>
            <person name="Yan J."/>
        </authorList>
    </citation>
    <scope>NUCLEOTIDE SEQUENCE [LARGE SCALE GENOMIC DNA]</scope>
    <source>
        <strain evidence="1">Ta-2019</strain>
    </source>
</reference>
<evidence type="ECO:0000313" key="2">
    <source>
        <dbReference type="Proteomes" id="UP000824469"/>
    </source>
</evidence>
<protein>
    <submittedName>
        <fullName evidence="1">Uncharacterized protein</fullName>
    </submittedName>
</protein>
<dbReference type="EMBL" id="JAHRHJ020000732">
    <property type="protein sequence ID" value="KAH9293771.1"/>
    <property type="molecule type" value="Genomic_DNA"/>
</dbReference>
<feature type="non-terminal residue" evidence="1">
    <location>
        <position position="98"/>
    </location>
</feature>
<evidence type="ECO:0000313" key="1">
    <source>
        <dbReference type="EMBL" id="KAH9293771.1"/>
    </source>
</evidence>
<sequence>MWNLHLKRYYRFLELFLGWRFRGWRQKWVLGPCSIVWPVFSIPMINGGPSGPFGIAVSRGSDMVGGVPEEQLSWGIFLPYLASLSHSQWRKVPVGVKG</sequence>
<comment type="caution">
    <text evidence="1">The sequence shown here is derived from an EMBL/GenBank/DDBJ whole genome shotgun (WGS) entry which is preliminary data.</text>
</comment>